<accession>A0ABZ2QQ70</accession>
<reference evidence="1 2" key="1">
    <citation type="submission" date="2024-03" db="EMBL/GenBank/DDBJ databases">
        <title>The complete genome of Streptomyces sirii sp.nov.</title>
        <authorList>
            <person name="Zakalyukina Y.V."/>
            <person name="Belik A.R."/>
            <person name="Biryukov M.V."/>
            <person name="Baturina O.A."/>
            <person name="Kabilov M.R."/>
        </authorList>
    </citation>
    <scope>NUCLEOTIDE SEQUENCE [LARGE SCALE GENOMIC DNA]</scope>
    <source>
        <strain evidence="1 2">BP-8</strain>
    </source>
</reference>
<name>A0ABZ2QQ70_9ACTN</name>
<evidence type="ECO:0000313" key="2">
    <source>
        <dbReference type="Proteomes" id="UP001626628"/>
    </source>
</evidence>
<dbReference type="EMBL" id="CP147982">
    <property type="protein sequence ID" value="WXK78525.1"/>
    <property type="molecule type" value="Genomic_DNA"/>
</dbReference>
<keyword evidence="2" id="KW-1185">Reference proteome</keyword>
<sequence length="87" mass="9311">MWLDEIGIELSKLGVLALPEGFADDYSPGTLPVLETAAIAYLEQGGNTDLLVRGLGAYLGEAVLYTAGGRWEWAGCVDGVERPRERG</sequence>
<proteinExistence type="predicted"/>
<gene>
    <name evidence="1" type="ORF">WAB15_22410</name>
</gene>
<evidence type="ECO:0000313" key="1">
    <source>
        <dbReference type="EMBL" id="WXK78525.1"/>
    </source>
</evidence>
<dbReference type="RefSeq" id="WP_407287341.1">
    <property type="nucleotide sequence ID" value="NZ_CP147982.1"/>
</dbReference>
<protein>
    <submittedName>
        <fullName evidence="1">Uncharacterized protein</fullName>
    </submittedName>
</protein>
<organism evidence="1 2">
    <name type="scientific">Streptomyces sirii</name>
    <dbReference type="NCBI Taxonomy" id="3127701"/>
    <lineage>
        <taxon>Bacteria</taxon>
        <taxon>Bacillati</taxon>
        <taxon>Actinomycetota</taxon>
        <taxon>Actinomycetes</taxon>
        <taxon>Kitasatosporales</taxon>
        <taxon>Streptomycetaceae</taxon>
        <taxon>Streptomyces</taxon>
    </lineage>
</organism>
<dbReference type="Proteomes" id="UP001626628">
    <property type="component" value="Chromosome"/>
</dbReference>